<dbReference type="InterPro" id="IPR038595">
    <property type="entry name" value="LOR_sf"/>
</dbReference>
<protein>
    <recommendedName>
        <fullName evidence="4">LURP-one-related 8</fullName>
    </recommendedName>
</protein>
<dbReference type="InterPro" id="IPR007612">
    <property type="entry name" value="LOR"/>
</dbReference>
<comment type="similarity">
    <text evidence="1">Belongs to the LOR family.</text>
</comment>
<evidence type="ECO:0008006" key="4">
    <source>
        <dbReference type="Google" id="ProtNLM"/>
    </source>
</evidence>
<dbReference type="Pfam" id="PF04525">
    <property type="entry name" value="LOR"/>
    <property type="match status" value="1"/>
</dbReference>
<dbReference type="Gene3D" id="2.40.160.200">
    <property type="entry name" value="LURP1-related"/>
    <property type="match status" value="1"/>
</dbReference>
<proteinExistence type="inferred from homology"/>
<dbReference type="EMBL" id="JBCNJP010000014">
    <property type="protein sequence ID" value="KAK9067752.1"/>
    <property type="molecule type" value="Genomic_DNA"/>
</dbReference>
<evidence type="ECO:0000313" key="3">
    <source>
        <dbReference type="Proteomes" id="UP001408789"/>
    </source>
</evidence>
<keyword evidence="3" id="KW-1185">Reference proteome</keyword>
<gene>
    <name evidence="2" type="ORF">SSX86_011863</name>
</gene>
<dbReference type="PANTHER" id="PTHR31087">
    <property type="match status" value="1"/>
</dbReference>
<dbReference type="InterPro" id="IPR025659">
    <property type="entry name" value="Tubby-like_C"/>
</dbReference>
<dbReference type="SUPFAM" id="SSF54518">
    <property type="entry name" value="Tubby C-terminal domain-like"/>
    <property type="match status" value="1"/>
</dbReference>
<evidence type="ECO:0000313" key="2">
    <source>
        <dbReference type="EMBL" id="KAK9067752.1"/>
    </source>
</evidence>
<dbReference type="PANTHER" id="PTHR31087:SF22">
    <property type="entry name" value="PROTEIN LURP-ONE-RELATED 8"/>
    <property type="match status" value="1"/>
</dbReference>
<dbReference type="Proteomes" id="UP001408789">
    <property type="component" value="Unassembled WGS sequence"/>
</dbReference>
<name>A0AAP0H0Y4_9ASTR</name>
<comment type="caution">
    <text evidence="2">The sequence shown here is derived from an EMBL/GenBank/DDBJ whole genome shotgun (WGS) entry which is preliminary data.</text>
</comment>
<accession>A0AAP0H0Y4</accession>
<organism evidence="2 3">
    <name type="scientific">Deinandra increscens subsp. villosa</name>
    <dbReference type="NCBI Taxonomy" id="3103831"/>
    <lineage>
        <taxon>Eukaryota</taxon>
        <taxon>Viridiplantae</taxon>
        <taxon>Streptophyta</taxon>
        <taxon>Embryophyta</taxon>
        <taxon>Tracheophyta</taxon>
        <taxon>Spermatophyta</taxon>
        <taxon>Magnoliopsida</taxon>
        <taxon>eudicotyledons</taxon>
        <taxon>Gunneridae</taxon>
        <taxon>Pentapetalae</taxon>
        <taxon>asterids</taxon>
        <taxon>campanulids</taxon>
        <taxon>Asterales</taxon>
        <taxon>Asteraceae</taxon>
        <taxon>Asteroideae</taxon>
        <taxon>Heliantheae alliance</taxon>
        <taxon>Madieae</taxon>
        <taxon>Madiinae</taxon>
        <taxon>Deinandra</taxon>
    </lineage>
</organism>
<reference evidence="2 3" key="1">
    <citation type="submission" date="2024-04" db="EMBL/GenBank/DDBJ databases">
        <title>The reference genome of an endangered Asteraceae, Deinandra increscens subsp. villosa, native to the Central Coast of California.</title>
        <authorList>
            <person name="Guilliams M."/>
            <person name="Hasenstab-Lehman K."/>
            <person name="Meyer R."/>
            <person name="Mcevoy S."/>
        </authorList>
    </citation>
    <scope>NUCLEOTIDE SEQUENCE [LARGE SCALE GENOMIC DNA]</scope>
    <source>
        <tissue evidence="2">Leaf</tissue>
    </source>
</reference>
<evidence type="ECO:0000256" key="1">
    <source>
        <dbReference type="ARBA" id="ARBA00005437"/>
    </source>
</evidence>
<sequence length="219" mass="24340">MTKVYPKAVIPALVTSDKPRFFTESSSAGRNLNPVVLTVWKKSLLFNCDGFTVFDTRGNLVFRVDNYAAGNKAEIVLMDASGRSLLTIRRKRLSLTDSWLVYDGEATVNPRFSVTKHVNFLNAKSLAYVSTTGSPKTKKNKNAAYEIEGSYSRRCCVVYDDKRRRIAEVKPKEAVRGVGFGGDVFRLVVQPEIDSTFAMALVVMLDQMFGGSSRRLSSS</sequence>
<dbReference type="AlphaFoldDB" id="A0AAP0H0Y4"/>